<name>A0A382AWR3_9ZZZZ</name>
<dbReference type="GO" id="GO:0000175">
    <property type="term" value="F:3'-5'-RNA exonuclease activity"/>
    <property type="evidence" value="ECO:0007669"/>
    <property type="project" value="TreeGrafter"/>
</dbReference>
<dbReference type="GO" id="GO:0004654">
    <property type="term" value="F:polyribonucleotide nucleotidyltransferase activity"/>
    <property type="evidence" value="ECO:0007669"/>
    <property type="project" value="UniProtKB-EC"/>
</dbReference>
<dbReference type="InterPro" id="IPR036345">
    <property type="entry name" value="ExoRNase_PH_dom2_sf"/>
</dbReference>
<dbReference type="InterPro" id="IPR036456">
    <property type="entry name" value="PNPase_PH_RNA-bd_sf"/>
</dbReference>
<evidence type="ECO:0000256" key="3">
    <source>
        <dbReference type="ARBA" id="ARBA00022695"/>
    </source>
</evidence>
<keyword evidence="3" id="KW-0548">Nucleotidyltransferase</keyword>
<dbReference type="FunFam" id="3.30.230.70:FF:000001">
    <property type="entry name" value="Polyribonucleotide nucleotidyltransferase"/>
    <property type="match status" value="1"/>
</dbReference>
<dbReference type="Gene3D" id="3.30.230.70">
    <property type="entry name" value="GHMP Kinase, N-terminal domain"/>
    <property type="match status" value="1"/>
</dbReference>
<feature type="domain" description="Exoribonuclease phosphorolytic" evidence="5">
    <location>
        <begin position="13"/>
        <end position="143"/>
    </location>
</feature>
<evidence type="ECO:0000256" key="2">
    <source>
        <dbReference type="ARBA" id="ARBA00022679"/>
    </source>
</evidence>
<dbReference type="SUPFAM" id="SSF54211">
    <property type="entry name" value="Ribosomal protein S5 domain 2-like"/>
    <property type="match status" value="1"/>
</dbReference>
<protein>
    <recommendedName>
        <fullName evidence="1">polyribonucleotide nucleotidyltransferase</fullName>
        <ecNumber evidence="1">2.7.7.8</ecNumber>
    </recommendedName>
</protein>
<evidence type="ECO:0000256" key="1">
    <source>
        <dbReference type="ARBA" id="ARBA00012416"/>
    </source>
</evidence>
<evidence type="ECO:0000256" key="4">
    <source>
        <dbReference type="ARBA" id="ARBA00022884"/>
    </source>
</evidence>
<dbReference type="SUPFAM" id="SSF55666">
    <property type="entry name" value="Ribonuclease PH domain 2-like"/>
    <property type="match status" value="1"/>
</dbReference>
<evidence type="ECO:0000259" key="5">
    <source>
        <dbReference type="Pfam" id="PF01138"/>
    </source>
</evidence>
<dbReference type="GO" id="GO:0005829">
    <property type="term" value="C:cytosol"/>
    <property type="evidence" value="ECO:0007669"/>
    <property type="project" value="TreeGrafter"/>
</dbReference>
<accession>A0A382AWR3</accession>
<dbReference type="GO" id="GO:0000965">
    <property type="term" value="P:mitochondrial RNA 3'-end processing"/>
    <property type="evidence" value="ECO:0007669"/>
    <property type="project" value="TreeGrafter"/>
</dbReference>
<sequence>MTEHQVTAKFGDKEITIGSGHITKQADGTVTVQMGETIVMTAVVAATKGREGQDWFPLQVDYRERASACGQIPGNYFRREGRPSDKEILTCRLTDRPIRPLFSKGWFNECQVYGLLLSADGENEPDVMSILGASAALMVSDIPWAGPLGAVRVARIDGKFVANPTNDEMAESDLDLLYVGNETDVVMYEGSADQITEADFIKALKFGQECCIPQIEAQKELVKICGKEKRDISDQLFVVPSAIFEKAEELGGGDRIVEALLTVAKLERERKVSAIKDEVAAKLREEFGEDEVTGPVVEQAFYHIQKTALRGLILEKGKRLDGRSLDTLRA</sequence>
<dbReference type="EMBL" id="UINC01026968">
    <property type="protein sequence ID" value="SVB05377.1"/>
    <property type="molecule type" value="Genomic_DNA"/>
</dbReference>
<dbReference type="GO" id="GO:0005739">
    <property type="term" value="C:mitochondrion"/>
    <property type="evidence" value="ECO:0007669"/>
    <property type="project" value="TreeGrafter"/>
</dbReference>
<dbReference type="InterPro" id="IPR015847">
    <property type="entry name" value="ExoRNase_PH_dom2"/>
</dbReference>
<proteinExistence type="predicted"/>
<evidence type="ECO:0000259" key="7">
    <source>
        <dbReference type="Pfam" id="PF03726"/>
    </source>
</evidence>
<evidence type="ECO:0000313" key="8">
    <source>
        <dbReference type="EMBL" id="SVB05377.1"/>
    </source>
</evidence>
<dbReference type="InterPro" id="IPR012162">
    <property type="entry name" value="PNPase"/>
</dbReference>
<dbReference type="GO" id="GO:0000958">
    <property type="term" value="P:mitochondrial mRNA catabolic process"/>
    <property type="evidence" value="ECO:0007669"/>
    <property type="project" value="TreeGrafter"/>
</dbReference>
<feature type="domain" description="Polyribonucleotide nucleotidyltransferase RNA-binding" evidence="7">
    <location>
        <begin position="254"/>
        <end position="324"/>
    </location>
</feature>
<dbReference type="Pfam" id="PF03726">
    <property type="entry name" value="PNPase"/>
    <property type="match status" value="1"/>
</dbReference>
<dbReference type="InterPro" id="IPR015848">
    <property type="entry name" value="PNPase_PH_RNA-bd_bac/org-type"/>
</dbReference>
<dbReference type="Gene3D" id="1.10.10.400">
    <property type="entry name" value="Polyribonucleotide nucleotidyltransferase, RNA-binding domain"/>
    <property type="match status" value="1"/>
</dbReference>
<dbReference type="GO" id="GO:0003723">
    <property type="term" value="F:RNA binding"/>
    <property type="evidence" value="ECO:0007669"/>
    <property type="project" value="UniProtKB-KW"/>
</dbReference>
<dbReference type="Pfam" id="PF01138">
    <property type="entry name" value="RNase_PH"/>
    <property type="match status" value="1"/>
</dbReference>
<reference evidence="8" key="1">
    <citation type="submission" date="2018-05" db="EMBL/GenBank/DDBJ databases">
        <authorList>
            <person name="Lanie J.A."/>
            <person name="Ng W.-L."/>
            <person name="Kazmierczak K.M."/>
            <person name="Andrzejewski T.M."/>
            <person name="Davidsen T.M."/>
            <person name="Wayne K.J."/>
            <person name="Tettelin H."/>
            <person name="Glass J.I."/>
            <person name="Rusch D."/>
            <person name="Podicherti R."/>
            <person name="Tsui H.-C.T."/>
            <person name="Winkler M.E."/>
        </authorList>
    </citation>
    <scope>NUCLEOTIDE SEQUENCE</scope>
</reference>
<dbReference type="PANTHER" id="PTHR11252">
    <property type="entry name" value="POLYRIBONUCLEOTIDE NUCLEOTIDYLTRANSFERASE"/>
    <property type="match status" value="1"/>
</dbReference>
<keyword evidence="2" id="KW-0808">Transferase</keyword>
<dbReference type="PANTHER" id="PTHR11252:SF0">
    <property type="entry name" value="POLYRIBONUCLEOTIDE NUCLEOTIDYLTRANSFERASE 1, MITOCHONDRIAL"/>
    <property type="match status" value="1"/>
</dbReference>
<dbReference type="EC" id="2.7.7.8" evidence="1"/>
<dbReference type="SUPFAM" id="SSF46915">
    <property type="entry name" value="Polynucleotide phosphorylase/guanosine pentaphosphate synthase (PNPase/GPSI), domain 3"/>
    <property type="match status" value="1"/>
</dbReference>
<organism evidence="8">
    <name type="scientific">marine metagenome</name>
    <dbReference type="NCBI Taxonomy" id="408172"/>
    <lineage>
        <taxon>unclassified sequences</taxon>
        <taxon>metagenomes</taxon>
        <taxon>ecological metagenomes</taxon>
    </lineage>
</organism>
<dbReference type="InterPro" id="IPR020568">
    <property type="entry name" value="Ribosomal_Su5_D2-typ_SF"/>
</dbReference>
<feature type="domain" description="Exoribonuclease phosphorolytic" evidence="6">
    <location>
        <begin position="147"/>
        <end position="209"/>
    </location>
</feature>
<dbReference type="InterPro" id="IPR027408">
    <property type="entry name" value="PNPase/RNase_PH_dom_sf"/>
</dbReference>
<dbReference type="InterPro" id="IPR001247">
    <property type="entry name" value="ExoRNase_PH_dom1"/>
</dbReference>
<feature type="non-terminal residue" evidence="8">
    <location>
        <position position="330"/>
    </location>
</feature>
<evidence type="ECO:0000259" key="6">
    <source>
        <dbReference type="Pfam" id="PF03725"/>
    </source>
</evidence>
<dbReference type="CDD" id="cd11363">
    <property type="entry name" value="RNase_PH_PNPase_1"/>
    <property type="match status" value="1"/>
</dbReference>
<gene>
    <name evidence="8" type="ORF">METZ01_LOCUS158231</name>
</gene>
<keyword evidence="4" id="KW-0694">RNA-binding</keyword>
<dbReference type="Pfam" id="PF03725">
    <property type="entry name" value="RNase_PH_C"/>
    <property type="match status" value="1"/>
</dbReference>
<dbReference type="AlphaFoldDB" id="A0A382AWR3"/>